<protein>
    <recommendedName>
        <fullName evidence="3">Peptidase A2 domain-containing protein</fullName>
    </recommendedName>
</protein>
<feature type="domain" description="Peptidase A2" evidence="3">
    <location>
        <begin position="993"/>
        <end position="1030"/>
    </location>
</feature>
<feature type="compositionally biased region" description="Polar residues" evidence="2">
    <location>
        <begin position="851"/>
        <end position="878"/>
    </location>
</feature>
<reference evidence="4" key="1">
    <citation type="submission" date="2018-07" db="EMBL/GenBank/DDBJ databases">
        <title>Annotation of Aphanomyces astaci genome assembly.</title>
        <authorList>
            <person name="Studholme D.J."/>
        </authorList>
    </citation>
    <scope>NUCLEOTIDE SEQUENCE [LARGE SCALE GENOMIC DNA]</scope>
    <source>
        <strain evidence="4">Pc</strain>
    </source>
</reference>
<dbReference type="CDD" id="cd05483">
    <property type="entry name" value="retropepsin_like_bacteria"/>
    <property type="match status" value="1"/>
</dbReference>
<dbReference type="GO" id="GO:0004523">
    <property type="term" value="F:RNA-DNA hybrid ribonuclease activity"/>
    <property type="evidence" value="ECO:0007669"/>
    <property type="project" value="InterPro"/>
</dbReference>
<feature type="compositionally biased region" description="Polar residues" evidence="2">
    <location>
        <begin position="305"/>
        <end position="320"/>
    </location>
</feature>
<feature type="compositionally biased region" description="Acidic residues" evidence="2">
    <location>
        <begin position="2047"/>
        <end position="2057"/>
    </location>
</feature>
<dbReference type="GO" id="GO:0030198">
    <property type="term" value="P:extracellular matrix organization"/>
    <property type="evidence" value="ECO:0007669"/>
    <property type="project" value="TreeGrafter"/>
</dbReference>
<gene>
    <name evidence="4" type="ORF">B5M09_009774</name>
</gene>
<name>A0A3R7WRZ4_APHAT</name>
<dbReference type="GO" id="GO:0005615">
    <property type="term" value="C:extracellular space"/>
    <property type="evidence" value="ECO:0007669"/>
    <property type="project" value="TreeGrafter"/>
</dbReference>
<feature type="compositionally biased region" description="Polar residues" evidence="2">
    <location>
        <begin position="401"/>
        <end position="411"/>
    </location>
</feature>
<feature type="compositionally biased region" description="Polar residues" evidence="2">
    <location>
        <begin position="1591"/>
        <end position="1606"/>
    </location>
</feature>
<dbReference type="SUPFAM" id="SSF50630">
    <property type="entry name" value="Acid proteases"/>
    <property type="match status" value="1"/>
</dbReference>
<dbReference type="InterPro" id="IPR034122">
    <property type="entry name" value="Retropepsin-like_bacterial"/>
</dbReference>
<feature type="compositionally biased region" description="Low complexity" evidence="2">
    <location>
        <begin position="350"/>
        <end position="361"/>
    </location>
</feature>
<feature type="region of interest" description="Disordered" evidence="2">
    <location>
        <begin position="1455"/>
        <end position="1506"/>
    </location>
</feature>
<evidence type="ECO:0000313" key="4">
    <source>
        <dbReference type="EMBL" id="RQM30381.1"/>
    </source>
</evidence>
<dbReference type="InterPro" id="IPR021109">
    <property type="entry name" value="Peptidase_aspartic_dom_sf"/>
</dbReference>
<feature type="region of interest" description="Disordered" evidence="2">
    <location>
        <begin position="154"/>
        <end position="187"/>
    </location>
</feature>
<feature type="region of interest" description="Disordered" evidence="2">
    <location>
        <begin position="1882"/>
        <end position="1935"/>
    </location>
</feature>
<feature type="compositionally biased region" description="Polar residues" evidence="2">
    <location>
        <begin position="829"/>
        <end position="838"/>
    </location>
</feature>
<feature type="compositionally biased region" description="Low complexity" evidence="2">
    <location>
        <begin position="1898"/>
        <end position="1908"/>
    </location>
</feature>
<feature type="region of interest" description="Disordered" evidence="2">
    <location>
        <begin position="2047"/>
        <end position="2086"/>
    </location>
</feature>
<dbReference type="InterPro" id="IPR001995">
    <property type="entry name" value="Peptidase_A2_cat"/>
</dbReference>
<dbReference type="InterPro" id="IPR036397">
    <property type="entry name" value="RNaseH_sf"/>
</dbReference>
<dbReference type="PANTHER" id="PTHR24023">
    <property type="entry name" value="COLLAGEN ALPHA"/>
    <property type="match status" value="1"/>
</dbReference>
<sequence>MKARIKAMPLDDQPTFFEKELIDLMTDETNAWTKFLQPEFGTWSDGIKRASLDAIAPLPVDPYKEMTLDECRICLSWLENVFRMLNVKIREAEDDEVYTWYLESYLVVAGSREYLALNQKLVKMISLLHYVVQYSQTCFRESRRQEAALWIHENTDNTDPSAPPLEVRSMSSHSHATDTVNDSRSPSLPSYFKKPELEGSFTQRTSVSNPRVASRGMVYHDLAEQPADVAPSIKNESVTPSRRSSAQASIGTRDTMQSADPVLPQTTVGMVTSMLEQKLDQKMEGIRATLEALMASLPTTALPRPSTSQSQHRSRVSGNPRSPGDPGDPGHAGGAGNIGPNLTVGNLDGSRVSSISHSNSANLSTASNVKTYTLEELRDIFNQFGLSTGQQHLPQRLPHGLQQSHNQTTATAMDRPTSAGSVQSGPQRGARMQPTRGGRGITFQDGTDYEPSDNFSGDPDPPGNPRNPGRHGESGNPGYGGDDEDLWDNLPSMGHQGAMHVLSMDSLPVFSGSEDNREASYQWMRRYEQLSRLSGWTEQEKIAWFPSYLSKTVRAWFNQLQPHYKQSWKDIKRKFAKEWITNPLPKADKYYRMTQDPKEPLKTFFYRFNSAAQSARVEYWKSASILEDHIGRFCMALEDESLGDRLSQMVFSSIDDLDRHLDSQRKNQILRQFKNRQVDTSSAGIRRREMTRDKRPSMERQILLAREDSDYDSPAVTNTPKEQLHHEIYALGGKKEWCSSCSKEHWRVNGECWMEQFCSLRKRNGHPTDKCIKACQFCKPTHNKYERCETREQIISQATTQDGGEKRTQDGGEENNENPRNRKHKTQNDKNNASSGSLAEQAHASASQHQTVSNSQGTQATRSSPQALETQVARSSRGTLGDLASTALTPLKKKDMPLDPMALEVQEFLATVAAWKTQQEKRGRKRDLLTCNTSYDPPPLVPRVCFTNSTKSLPEEFDLLEGEQLGFWRKSDLSDRARSDQAFLDAAIMNVPARILADTGANLSVIHRRMAERLNLKVDTSKGIGINGLGPNSVSTFGMVTIKSTIARGIVFIFSLAVCDIGPVEFEMILGMDFMSKAGFVIDTGNREIQLPDGEYVPLLTEGIKYETSFLSYVKLRYTMELGAGEFMTMDLPKLNDVPVSGVEYWVDRSARWVPSMCADSHGVPCAYKVTNISNKLLTLSAGTIIGAVAQVGVRPLNSRMVRTTSNRYKEWQVDVWEGSVSCKIQRMLNQMRHFNQAYEPPSVVHPSYPRPTRILRRGNQEGSAPLPSITEADSDAEDANKRDMRATSALPPNPAASPCPVLPGHPGEAGQVEPVLTMDALTVAPDDAIFSTTQQVPPTSDLDDSDPDDSTFITQAFTLLDCSPLVEHDTKPPSHDLSLDEHTPALATSWWTKLSTGQSLASAFAAISSILLPHTTLLSTDRKQGQGIQGDHHDGNEPIPVDMANCLALAAQSGQGGGCAENKSEDFPSSVTAEPIPAEEPGGPGSPRTPGIPGSPGTPRDKANLPIANRTSFADDIGDGAPTWEGIVELTNRILTRLTYFNISLSAKKSTFGKSFTDITFVQIKSADGHWHMPALLTESMSSEVSASSNPWPSLSQPPLDSQGSPKDLGTLGELANMGLSLDPFMPNRARDVVEACVTPLPMFGEKDDLYVATFDGAIKRIERVGSYGASIWKLPNWDLVWAAQGVVTDATVNTAEYQGLLEVLMTASRLKLTRLRIFGDSKIVVHQVNRWMQCKQPHLQELCREAQGWIKHLEDSELHHVLRVWNGSADHLASRALRLRLTEQVTNPAELLAVQLKNKLPALVQQKCQGVSHDTITEIVFESLRHICSQIEWDTEGGECASTMTTSSATDMLTCLEPASSAQTIKGGGSSVFLEQDKATTAEDNPGDPEHPASSGDPGNPGDPDGQNFATKNSPYHPGNPGKDGQGNPADDPALIMQRDIFVAIIRDNMEALQRERLRVISEAQDQEIKLSRMKDYLRGNVDHLTPQLCQKLAKHAYEYELGEEGALYHLYWRHRRGPDKTMKWALVEGVAPIAFDVEMILDDGDYDDAEDEPPDNPGPPDNPDNAGNPGNPVLPGNPGNVEEAPVPAAIAVPAANTSNPTTPKSITGIRDDRMIEHQTRPWQKQYEVQLEGSDQWVWVSEHAMPATPLLYEFERGRKNFDLLAEMVLGRELRVEPELPRVDDDEELATPELEIDPVPRDHAYEDEEKE</sequence>
<evidence type="ECO:0000313" key="5">
    <source>
        <dbReference type="Proteomes" id="UP000284702"/>
    </source>
</evidence>
<dbReference type="GO" id="GO:0006508">
    <property type="term" value="P:proteolysis"/>
    <property type="evidence" value="ECO:0007669"/>
    <property type="project" value="InterPro"/>
</dbReference>
<dbReference type="GO" id="GO:0030020">
    <property type="term" value="F:extracellular matrix structural constituent conferring tensile strength"/>
    <property type="evidence" value="ECO:0007669"/>
    <property type="project" value="TreeGrafter"/>
</dbReference>
<evidence type="ECO:0000256" key="2">
    <source>
        <dbReference type="SAM" id="MobiDB-lite"/>
    </source>
</evidence>
<dbReference type="Pfam" id="PF13975">
    <property type="entry name" value="gag-asp_proteas"/>
    <property type="match status" value="1"/>
</dbReference>
<feature type="compositionally biased region" description="Acidic residues" evidence="2">
    <location>
        <begin position="2185"/>
        <end position="2197"/>
    </location>
</feature>
<dbReference type="SUPFAM" id="SSF53098">
    <property type="entry name" value="Ribonuclease H-like"/>
    <property type="match status" value="1"/>
</dbReference>
<feature type="region of interest" description="Disordered" evidence="2">
    <location>
        <begin position="299"/>
        <end position="361"/>
    </location>
</feature>
<feature type="region of interest" description="Disordered" evidence="2">
    <location>
        <begin position="225"/>
        <end position="262"/>
    </location>
</feature>
<feature type="region of interest" description="Disordered" evidence="2">
    <location>
        <begin position="401"/>
        <end position="491"/>
    </location>
</feature>
<dbReference type="GO" id="GO:0031012">
    <property type="term" value="C:extracellular matrix"/>
    <property type="evidence" value="ECO:0007669"/>
    <property type="project" value="TreeGrafter"/>
</dbReference>
<keyword evidence="5" id="KW-1185">Reference proteome</keyword>
<feature type="compositionally biased region" description="Low complexity" evidence="2">
    <location>
        <begin position="841"/>
        <end position="850"/>
    </location>
</feature>
<feature type="compositionally biased region" description="Polar residues" evidence="2">
    <location>
        <begin position="169"/>
        <end position="187"/>
    </location>
</feature>
<dbReference type="PROSITE" id="PS50175">
    <property type="entry name" value="ASP_PROT_RETROV"/>
    <property type="match status" value="1"/>
</dbReference>
<dbReference type="EMBL" id="MZMZ02000807">
    <property type="protein sequence ID" value="RQM30381.1"/>
    <property type="molecule type" value="Genomic_DNA"/>
</dbReference>
<feature type="region of interest" description="Disordered" evidence="2">
    <location>
        <begin position="1243"/>
        <end position="1311"/>
    </location>
</feature>
<dbReference type="InterPro" id="IPR002156">
    <property type="entry name" value="RNaseH_domain"/>
</dbReference>
<feature type="region of interest" description="Disordered" evidence="2">
    <location>
        <begin position="2179"/>
        <end position="2212"/>
    </location>
</feature>
<dbReference type="GO" id="GO:0003676">
    <property type="term" value="F:nucleic acid binding"/>
    <property type="evidence" value="ECO:0007669"/>
    <property type="project" value="InterPro"/>
</dbReference>
<dbReference type="GO" id="GO:0004190">
    <property type="term" value="F:aspartic-type endopeptidase activity"/>
    <property type="evidence" value="ECO:0007669"/>
    <property type="project" value="InterPro"/>
</dbReference>
<dbReference type="Gene3D" id="2.40.70.10">
    <property type="entry name" value="Acid Proteases"/>
    <property type="match status" value="1"/>
</dbReference>
<accession>A0A3R7WRZ4</accession>
<dbReference type="VEuPathDB" id="FungiDB:H257_17841"/>
<keyword evidence="1" id="KW-0378">Hydrolase</keyword>
<feature type="compositionally biased region" description="Low complexity" evidence="2">
    <location>
        <begin position="2066"/>
        <end position="2086"/>
    </location>
</feature>
<evidence type="ECO:0000256" key="1">
    <source>
        <dbReference type="ARBA" id="ARBA00022801"/>
    </source>
</evidence>
<proteinExistence type="predicted"/>
<organism evidence="4 5">
    <name type="scientific">Aphanomyces astaci</name>
    <name type="common">Crayfish plague agent</name>
    <dbReference type="NCBI Taxonomy" id="112090"/>
    <lineage>
        <taxon>Eukaryota</taxon>
        <taxon>Sar</taxon>
        <taxon>Stramenopiles</taxon>
        <taxon>Oomycota</taxon>
        <taxon>Saprolegniomycetes</taxon>
        <taxon>Saprolegniales</taxon>
        <taxon>Verrucalvaceae</taxon>
        <taxon>Aphanomyces</taxon>
    </lineage>
</organism>
<dbReference type="PANTHER" id="PTHR24023:SF1112">
    <property type="entry name" value="COL_CUTICLE_N DOMAIN-CONTAINING PROTEIN-RELATED"/>
    <property type="match status" value="1"/>
</dbReference>
<dbReference type="InterPro" id="IPR050149">
    <property type="entry name" value="Collagen_superfamily"/>
</dbReference>
<dbReference type="Proteomes" id="UP000284702">
    <property type="component" value="Unassembled WGS sequence"/>
</dbReference>
<dbReference type="VEuPathDB" id="FungiDB:H257_14643"/>
<dbReference type="VEuPathDB" id="FungiDB:H257_17840"/>
<dbReference type="Gene3D" id="3.30.420.10">
    <property type="entry name" value="Ribonuclease H-like superfamily/Ribonuclease H"/>
    <property type="match status" value="1"/>
</dbReference>
<feature type="region of interest" description="Disordered" evidence="2">
    <location>
        <begin position="1588"/>
        <end position="1609"/>
    </location>
</feature>
<dbReference type="VEuPathDB" id="FungiDB:H257_18607"/>
<dbReference type="Pfam" id="PF13456">
    <property type="entry name" value="RVT_3"/>
    <property type="match status" value="1"/>
</dbReference>
<evidence type="ECO:0000259" key="3">
    <source>
        <dbReference type="PROSITE" id="PS50175"/>
    </source>
</evidence>
<feature type="compositionally biased region" description="Pro residues" evidence="2">
    <location>
        <begin position="1292"/>
        <end position="1304"/>
    </location>
</feature>
<feature type="region of interest" description="Disordered" evidence="2">
    <location>
        <begin position="796"/>
        <end position="881"/>
    </location>
</feature>
<comment type="caution">
    <text evidence="4">The sequence shown here is derived from an EMBL/GenBank/DDBJ whole genome shotgun (WGS) entry which is preliminary data.</text>
</comment>
<dbReference type="InterPro" id="IPR012337">
    <property type="entry name" value="RNaseH-like_sf"/>
</dbReference>
<feature type="compositionally biased region" description="Polar residues" evidence="2">
    <location>
        <begin position="234"/>
        <end position="262"/>
    </location>
</feature>